<protein>
    <recommendedName>
        <fullName evidence="5">Glycine-rich protein</fullName>
    </recommendedName>
</protein>
<feature type="compositionally biased region" description="Polar residues" evidence="1">
    <location>
        <begin position="134"/>
        <end position="143"/>
    </location>
</feature>
<evidence type="ECO:0000256" key="2">
    <source>
        <dbReference type="SAM" id="SignalP"/>
    </source>
</evidence>
<dbReference type="Proteomes" id="UP000501669">
    <property type="component" value="Chromosome"/>
</dbReference>
<feature type="signal peptide" evidence="2">
    <location>
        <begin position="1"/>
        <end position="36"/>
    </location>
</feature>
<evidence type="ECO:0008006" key="5">
    <source>
        <dbReference type="Google" id="ProtNLM"/>
    </source>
</evidence>
<feature type="compositionally biased region" description="Gly residues" evidence="1">
    <location>
        <begin position="46"/>
        <end position="69"/>
    </location>
</feature>
<evidence type="ECO:0000313" key="3">
    <source>
        <dbReference type="EMBL" id="QJP98559.1"/>
    </source>
</evidence>
<evidence type="ECO:0000313" key="4">
    <source>
        <dbReference type="Proteomes" id="UP000501669"/>
    </source>
</evidence>
<evidence type="ECO:0000256" key="1">
    <source>
        <dbReference type="SAM" id="MobiDB-lite"/>
    </source>
</evidence>
<reference evidence="3 4" key="1">
    <citation type="submission" date="2018-03" db="EMBL/GenBank/DDBJ databases">
        <title>Complete genome sequence of Pseudomonas fluorescens sp. G7.</title>
        <authorList>
            <person name="Gao C.-H."/>
            <person name="Li Z."/>
            <person name="Cai P."/>
        </authorList>
    </citation>
    <scope>NUCLEOTIDE SEQUENCE [LARGE SCALE GENOMIC DNA]</scope>
    <source>
        <strain evidence="3 4">G7</strain>
    </source>
</reference>
<sequence>MRFKSKNLVAVMSCVMMFAAAPLLPAGLSVMASAYAKDGGGHGGGNGGAGGGGGSHGGGVGGAGHGGDSAGHSASASNNGRAEGQEADHEGRAVRDHGVSGQHTGRDHNADRGHGTATSGVAHSKATRGLSKATAISATTPGDHNTKGLSKASLSTSK</sequence>
<dbReference type="EMBL" id="CP027561">
    <property type="protein sequence ID" value="QJP98559.1"/>
    <property type="molecule type" value="Genomic_DNA"/>
</dbReference>
<gene>
    <name evidence="3" type="ORF">C6Y56_13810</name>
</gene>
<feature type="compositionally biased region" description="Basic and acidic residues" evidence="1">
    <location>
        <begin position="83"/>
        <end position="114"/>
    </location>
</feature>
<dbReference type="AlphaFoldDB" id="A0A7Z3H289"/>
<keyword evidence="2" id="KW-0732">Signal</keyword>
<dbReference type="RefSeq" id="WP_243433207.1">
    <property type="nucleotide sequence ID" value="NZ_CP027561.1"/>
</dbReference>
<organism evidence="3 4">
    <name type="scientific">Pseudomonas fluorescens</name>
    <dbReference type="NCBI Taxonomy" id="294"/>
    <lineage>
        <taxon>Bacteria</taxon>
        <taxon>Pseudomonadati</taxon>
        <taxon>Pseudomonadota</taxon>
        <taxon>Gammaproteobacteria</taxon>
        <taxon>Pseudomonadales</taxon>
        <taxon>Pseudomonadaceae</taxon>
        <taxon>Pseudomonas</taxon>
    </lineage>
</organism>
<accession>A0A7Z3H289</accession>
<proteinExistence type="predicted"/>
<feature type="chain" id="PRO_5031151963" description="Glycine-rich protein" evidence="2">
    <location>
        <begin position="37"/>
        <end position="158"/>
    </location>
</feature>
<name>A0A7Z3H289_PSEFL</name>
<feature type="region of interest" description="Disordered" evidence="1">
    <location>
        <begin position="46"/>
        <end position="158"/>
    </location>
</feature>
<feature type="compositionally biased region" description="Low complexity" evidence="1">
    <location>
        <begin position="70"/>
        <end position="80"/>
    </location>
</feature>